<evidence type="ECO:0008006" key="3">
    <source>
        <dbReference type="Google" id="ProtNLM"/>
    </source>
</evidence>
<evidence type="ECO:0000313" key="1">
    <source>
        <dbReference type="EMBL" id="KXN65140.1"/>
    </source>
</evidence>
<dbReference type="Proteomes" id="UP000070444">
    <property type="component" value="Unassembled WGS sequence"/>
</dbReference>
<dbReference type="Gene3D" id="3.80.10.10">
    <property type="entry name" value="Ribonuclease Inhibitor"/>
    <property type="match status" value="1"/>
</dbReference>
<evidence type="ECO:0000313" key="2">
    <source>
        <dbReference type="Proteomes" id="UP000070444"/>
    </source>
</evidence>
<dbReference type="SUPFAM" id="SSF52047">
    <property type="entry name" value="RNI-like"/>
    <property type="match status" value="1"/>
</dbReference>
<name>A0A137NR32_CONC2</name>
<keyword evidence="2" id="KW-1185">Reference proteome</keyword>
<protein>
    <recommendedName>
        <fullName evidence="3">F-box domain-containing protein</fullName>
    </recommendedName>
</protein>
<dbReference type="AlphaFoldDB" id="A0A137NR32"/>
<organism evidence="1 2">
    <name type="scientific">Conidiobolus coronatus (strain ATCC 28846 / CBS 209.66 / NRRL 28638)</name>
    <name type="common">Delacroixia coronata</name>
    <dbReference type="NCBI Taxonomy" id="796925"/>
    <lineage>
        <taxon>Eukaryota</taxon>
        <taxon>Fungi</taxon>
        <taxon>Fungi incertae sedis</taxon>
        <taxon>Zoopagomycota</taxon>
        <taxon>Entomophthoromycotina</taxon>
        <taxon>Entomophthoromycetes</taxon>
        <taxon>Entomophthorales</taxon>
        <taxon>Ancylistaceae</taxon>
        <taxon>Conidiobolus</taxon>
    </lineage>
</organism>
<dbReference type="InterPro" id="IPR032675">
    <property type="entry name" value="LRR_dom_sf"/>
</dbReference>
<sequence>MNQSILSYKSQGKAWVYLPDINTLSLYLEHNDLIQLSSICKNYRFQLKPLALRKLIVDDIRYILPDFDFGLPENHHVFKIMINQLKTDLHGSYSFVKEVVFEEGFSNEFAKEFFKLFPKISKISIFRICGEYSLKNIIKILYNHSYLRHAALECYSTNYKPRDADLIWRFFHKLKTIRLEVASEVVDNELPLGVIDSSFSNLQSLSVVNNRMLNNISNGLSSLVHAELNPEYDFENEILIKFIYNSHKLKKLSISTKQMNQSVINSILRSKGIKHLSIQPCSGFSSIELNNLYKNKSIKRLTIESSNYEFNPIKILEACQSIETLELVDFSDSLFWHTNWNSYTGKLSSIIFNSLVRSSMLSFIPIITNVNEIKFIKGYNFSTFSKYFESIDCEHWVPKQEYQSDTNEFTLINRSN</sequence>
<reference evidence="1 2" key="1">
    <citation type="journal article" date="2015" name="Genome Biol. Evol.">
        <title>Phylogenomic analyses indicate that early fungi evolved digesting cell walls of algal ancestors of land plants.</title>
        <authorList>
            <person name="Chang Y."/>
            <person name="Wang S."/>
            <person name="Sekimoto S."/>
            <person name="Aerts A.L."/>
            <person name="Choi C."/>
            <person name="Clum A."/>
            <person name="LaButti K.M."/>
            <person name="Lindquist E.A."/>
            <person name="Yee Ngan C."/>
            <person name="Ohm R.A."/>
            <person name="Salamov A.A."/>
            <person name="Grigoriev I.V."/>
            <person name="Spatafora J.W."/>
            <person name="Berbee M.L."/>
        </authorList>
    </citation>
    <scope>NUCLEOTIDE SEQUENCE [LARGE SCALE GENOMIC DNA]</scope>
    <source>
        <strain evidence="1 2">NRRL 28638</strain>
    </source>
</reference>
<accession>A0A137NR32</accession>
<proteinExistence type="predicted"/>
<dbReference type="EMBL" id="KQ964969">
    <property type="protein sequence ID" value="KXN65140.1"/>
    <property type="molecule type" value="Genomic_DNA"/>
</dbReference>
<gene>
    <name evidence="1" type="ORF">CONCODRAFT_13376</name>
</gene>